<dbReference type="EMBL" id="GBXM01026791">
    <property type="protein sequence ID" value="JAH81786.1"/>
    <property type="molecule type" value="Transcribed_RNA"/>
</dbReference>
<name>A0A0E9VUT5_ANGAN</name>
<proteinExistence type="predicted"/>
<reference evidence="1" key="1">
    <citation type="submission" date="2014-11" db="EMBL/GenBank/DDBJ databases">
        <authorList>
            <person name="Amaro Gonzalez C."/>
        </authorList>
    </citation>
    <scope>NUCLEOTIDE SEQUENCE</scope>
</reference>
<protein>
    <submittedName>
        <fullName evidence="1">Uncharacterized protein</fullName>
    </submittedName>
</protein>
<evidence type="ECO:0000313" key="1">
    <source>
        <dbReference type="EMBL" id="JAH81786.1"/>
    </source>
</evidence>
<reference evidence="1" key="2">
    <citation type="journal article" date="2015" name="Fish Shellfish Immunol.">
        <title>Early steps in the European eel (Anguilla anguilla)-Vibrio vulnificus interaction in the gills: Role of the RtxA13 toxin.</title>
        <authorList>
            <person name="Callol A."/>
            <person name="Pajuelo D."/>
            <person name="Ebbesson L."/>
            <person name="Teles M."/>
            <person name="MacKenzie S."/>
            <person name="Amaro C."/>
        </authorList>
    </citation>
    <scope>NUCLEOTIDE SEQUENCE</scope>
</reference>
<organism evidence="1">
    <name type="scientific">Anguilla anguilla</name>
    <name type="common">European freshwater eel</name>
    <name type="synonym">Muraena anguilla</name>
    <dbReference type="NCBI Taxonomy" id="7936"/>
    <lineage>
        <taxon>Eukaryota</taxon>
        <taxon>Metazoa</taxon>
        <taxon>Chordata</taxon>
        <taxon>Craniata</taxon>
        <taxon>Vertebrata</taxon>
        <taxon>Euteleostomi</taxon>
        <taxon>Actinopterygii</taxon>
        <taxon>Neopterygii</taxon>
        <taxon>Teleostei</taxon>
        <taxon>Anguilliformes</taxon>
        <taxon>Anguillidae</taxon>
        <taxon>Anguilla</taxon>
    </lineage>
</organism>
<dbReference type="AlphaFoldDB" id="A0A0E9VUT5"/>
<sequence length="19" mass="2192">MLFIVVLSASCQSYWFPSL</sequence>
<accession>A0A0E9VUT5</accession>